<keyword evidence="3" id="KW-1185">Reference proteome</keyword>
<protein>
    <recommendedName>
        <fullName evidence="1">Reverse transcriptase domain-containing protein</fullName>
    </recommendedName>
</protein>
<organism evidence="2 3">
    <name type="scientific">Austropuccinia psidii MF-1</name>
    <dbReference type="NCBI Taxonomy" id="1389203"/>
    <lineage>
        <taxon>Eukaryota</taxon>
        <taxon>Fungi</taxon>
        <taxon>Dikarya</taxon>
        <taxon>Basidiomycota</taxon>
        <taxon>Pucciniomycotina</taxon>
        <taxon>Pucciniomycetes</taxon>
        <taxon>Pucciniales</taxon>
        <taxon>Sphaerophragmiaceae</taxon>
        <taxon>Austropuccinia</taxon>
    </lineage>
</organism>
<dbReference type="InterPro" id="IPR053134">
    <property type="entry name" value="RNA-dir_DNA_polymerase"/>
</dbReference>
<reference evidence="2" key="1">
    <citation type="submission" date="2021-03" db="EMBL/GenBank/DDBJ databases">
        <title>Draft genome sequence of rust myrtle Austropuccinia psidii MF-1, a brazilian biotype.</title>
        <authorList>
            <person name="Quecine M.C."/>
            <person name="Pachon D.M.R."/>
            <person name="Bonatelli M.L."/>
            <person name="Correr F.H."/>
            <person name="Franceschini L.M."/>
            <person name="Leite T.F."/>
            <person name="Margarido G.R.A."/>
            <person name="Almeida C.A."/>
            <person name="Ferrarezi J.A."/>
            <person name="Labate C.A."/>
        </authorList>
    </citation>
    <scope>NUCLEOTIDE SEQUENCE</scope>
    <source>
        <strain evidence="2">MF-1</strain>
    </source>
</reference>
<accession>A0A9Q3IFP8</accession>
<dbReference type="EMBL" id="AVOT02041663">
    <property type="protein sequence ID" value="MBW0537039.1"/>
    <property type="molecule type" value="Genomic_DNA"/>
</dbReference>
<proteinExistence type="predicted"/>
<dbReference type="Gene3D" id="3.30.70.270">
    <property type="match status" value="1"/>
</dbReference>
<dbReference type="CDD" id="cd01647">
    <property type="entry name" value="RT_LTR"/>
    <property type="match status" value="1"/>
</dbReference>
<gene>
    <name evidence="2" type="ORF">O181_076754</name>
</gene>
<dbReference type="Gene3D" id="3.10.10.10">
    <property type="entry name" value="HIV Type 1 Reverse Transcriptase, subunit A, domain 1"/>
    <property type="match status" value="1"/>
</dbReference>
<evidence type="ECO:0000313" key="3">
    <source>
        <dbReference type="Proteomes" id="UP000765509"/>
    </source>
</evidence>
<evidence type="ECO:0000259" key="1">
    <source>
        <dbReference type="Pfam" id="PF00078"/>
    </source>
</evidence>
<dbReference type="InterPro" id="IPR043502">
    <property type="entry name" value="DNA/RNA_pol_sf"/>
</dbReference>
<dbReference type="OrthoDB" id="5920460at2759"/>
<dbReference type="Pfam" id="PF00078">
    <property type="entry name" value="RVT_1"/>
    <property type="match status" value="1"/>
</dbReference>
<comment type="caution">
    <text evidence="2">The sequence shown here is derived from an EMBL/GenBank/DDBJ whole genome shotgun (WGS) entry which is preliminary data.</text>
</comment>
<dbReference type="Proteomes" id="UP000765509">
    <property type="component" value="Unassembled WGS sequence"/>
</dbReference>
<dbReference type="PANTHER" id="PTHR24559">
    <property type="entry name" value="TRANSPOSON TY3-I GAG-POL POLYPROTEIN"/>
    <property type="match status" value="1"/>
</dbReference>
<name>A0A9Q3IFP8_9BASI</name>
<dbReference type="PANTHER" id="PTHR24559:SF444">
    <property type="entry name" value="REVERSE TRANSCRIPTASE DOMAIN-CONTAINING PROTEIN"/>
    <property type="match status" value="1"/>
</dbReference>
<dbReference type="InterPro" id="IPR043128">
    <property type="entry name" value="Rev_trsase/Diguanyl_cyclase"/>
</dbReference>
<feature type="domain" description="Reverse transcriptase" evidence="1">
    <location>
        <begin position="137"/>
        <end position="251"/>
    </location>
</feature>
<sequence>MYGIDLHNNKDRYFPIGDNKHQKFAFLPFKRQITVKKVSPVTLELEKLNSEQLNEAEVSLPFTDKQESEHSTLLYDHKEDFASDKEPLGPAYPASSKSREALELHIKELIKLGVIRNVGHNDKVEITTPVIVEWHNGKSRMDGDFRALNTYTVPDRYPIPKFQISLSQISQEVYISTMDALKGFHQNVERPKESKYLRIIFHCGVYEYLRMPFGIKNAPLHFQIMINEVFPEELSEGWLIIYIDDIIVCSKT</sequence>
<dbReference type="InterPro" id="IPR000477">
    <property type="entry name" value="RT_dom"/>
</dbReference>
<dbReference type="AlphaFoldDB" id="A0A9Q3IFP8"/>
<dbReference type="SUPFAM" id="SSF56672">
    <property type="entry name" value="DNA/RNA polymerases"/>
    <property type="match status" value="1"/>
</dbReference>
<evidence type="ECO:0000313" key="2">
    <source>
        <dbReference type="EMBL" id="MBW0537039.1"/>
    </source>
</evidence>